<evidence type="ECO:0000313" key="10">
    <source>
        <dbReference type="EMBL" id="RKQ68742.1"/>
    </source>
</evidence>
<feature type="domain" description="RCK C-terminal" evidence="9">
    <location>
        <begin position="314"/>
        <end position="398"/>
    </location>
</feature>
<sequence>MTFDVTSIFILLTVVMALFIWGRWRFDIVAFAALMVATVLGLVPADEAFMGFGHPATVTVAAVLIISRALSNSGVVDMLTNAIQPATRTNFTHISAFSGLAALLSAMMNNVGALALMMPAAIQSALNAKRSPATILMPLSFASILGGLVTLIGTPPNIIIATYRADSGDGPFTMFDFTPVGGLVALAGIAFVASIGWRLIPKERRSAASSMDLFDIENYVAEMNVGEKSKVVGRSFQELEKDIEEIDAILIGLARGNRFVLAARRDEVLHAGDVLLVEAAPDAIGKVADALKLTLPGTPEDEEEKEEVEGEKAPREDRLRRQDMTLVEAVVAQDSPLIGQTPASMRMRRRFSVNLLAVSRQGRPYRGRLRSFRFQVGDVLLLQGESDRLPDIVQQLGGLPLAPRKLQGGSRRLALLTVGLFAGAVAAAAVGLIGLPVAFGIAALAMVAFGAVRPREIYESVDWPIIVLLGAMIPIGTAMETSGAAELLAEWLIHATFGAPAVVTLTLLMVLTMCLSDIMNNAATALVMAPISVSVAQALDVNPDPFLMAVAIAASCAFLTPIGHQNNALILGPGGYKFSDYWRMGLPLEVLILIVSIPALLFFWPL</sequence>
<feature type="region of interest" description="Disordered" evidence="7">
    <location>
        <begin position="295"/>
        <end position="319"/>
    </location>
</feature>
<dbReference type="GO" id="GO:0005886">
    <property type="term" value="C:plasma membrane"/>
    <property type="evidence" value="ECO:0007669"/>
    <property type="project" value="TreeGrafter"/>
</dbReference>
<feature type="transmembrane region" description="Helical" evidence="8">
    <location>
        <begin position="5"/>
        <end position="22"/>
    </location>
</feature>
<feature type="transmembrane region" description="Helical" evidence="8">
    <location>
        <begin position="584"/>
        <end position="604"/>
    </location>
</feature>
<reference evidence="10 11" key="1">
    <citation type="submission" date="2018-10" db="EMBL/GenBank/DDBJ databases">
        <title>Comparative analysis of microorganisms from saline springs in Andes Mountain Range, Colombia.</title>
        <authorList>
            <person name="Rubin E."/>
        </authorList>
    </citation>
    <scope>NUCLEOTIDE SEQUENCE [LARGE SCALE GENOMIC DNA]</scope>
    <source>
        <strain evidence="10 11">USBA 36</strain>
    </source>
</reference>
<feature type="transmembrane region" description="Helical" evidence="8">
    <location>
        <begin position="491"/>
        <end position="511"/>
    </location>
</feature>
<gene>
    <name evidence="10" type="ORF">BCL74_3224</name>
</gene>
<dbReference type="InterPro" id="IPR036721">
    <property type="entry name" value="RCK_C_sf"/>
</dbReference>
<dbReference type="SUPFAM" id="SSF116726">
    <property type="entry name" value="TrkA C-terminal domain-like"/>
    <property type="match status" value="2"/>
</dbReference>
<keyword evidence="2" id="KW-0813">Transport</keyword>
<organism evidence="10 11">
    <name type="scientific">Oceanibaculum indicum</name>
    <dbReference type="NCBI Taxonomy" id="526216"/>
    <lineage>
        <taxon>Bacteria</taxon>
        <taxon>Pseudomonadati</taxon>
        <taxon>Pseudomonadota</taxon>
        <taxon>Alphaproteobacteria</taxon>
        <taxon>Rhodospirillales</taxon>
        <taxon>Oceanibaculaceae</taxon>
        <taxon>Oceanibaculum</taxon>
    </lineage>
</organism>
<dbReference type="AlphaFoldDB" id="A0A420WCW3"/>
<evidence type="ECO:0000256" key="5">
    <source>
        <dbReference type="ARBA" id="ARBA00022989"/>
    </source>
</evidence>
<evidence type="ECO:0000256" key="6">
    <source>
        <dbReference type="ARBA" id="ARBA00023136"/>
    </source>
</evidence>
<keyword evidence="3 8" id="KW-0812">Transmembrane</keyword>
<evidence type="ECO:0000256" key="3">
    <source>
        <dbReference type="ARBA" id="ARBA00022692"/>
    </source>
</evidence>
<evidence type="ECO:0000256" key="7">
    <source>
        <dbReference type="SAM" id="MobiDB-lite"/>
    </source>
</evidence>
<evidence type="ECO:0000259" key="9">
    <source>
        <dbReference type="PROSITE" id="PS51202"/>
    </source>
</evidence>
<feature type="transmembrane region" description="Helical" evidence="8">
    <location>
        <begin position="413"/>
        <end position="431"/>
    </location>
</feature>
<feature type="transmembrane region" description="Helical" evidence="8">
    <location>
        <begin position="180"/>
        <end position="200"/>
    </location>
</feature>
<dbReference type="PANTHER" id="PTHR43652:SF2">
    <property type="entry name" value="BASIC AMINO ACID ANTIPORTER YFCC-RELATED"/>
    <property type="match status" value="1"/>
</dbReference>
<feature type="compositionally biased region" description="Acidic residues" evidence="7">
    <location>
        <begin position="299"/>
        <end position="309"/>
    </location>
</feature>
<feature type="transmembrane region" description="Helical" evidence="8">
    <location>
        <begin position="28"/>
        <end position="45"/>
    </location>
</feature>
<dbReference type="GO" id="GO:0006813">
    <property type="term" value="P:potassium ion transport"/>
    <property type="evidence" value="ECO:0007669"/>
    <property type="project" value="InterPro"/>
</dbReference>
<dbReference type="PROSITE" id="PS51202">
    <property type="entry name" value="RCK_C"/>
    <property type="match status" value="2"/>
</dbReference>
<keyword evidence="4" id="KW-0677">Repeat</keyword>
<evidence type="ECO:0000256" key="2">
    <source>
        <dbReference type="ARBA" id="ARBA00022448"/>
    </source>
</evidence>
<dbReference type="Proteomes" id="UP000277424">
    <property type="component" value="Unassembled WGS sequence"/>
</dbReference>
<feature type="transmembrane region" description="Helical" evidence="8">
    <location>
        <begin position="139"/>
        <end position="160"/>
    </location>
</feature>
<dbReference type="InterPro" id="IPR004680">
    <property type="entry name" value="Cit_transptr-like_dom"/>
</dbReference>
<keyword evidence="5 8" id="KW-1133">Transmembrane helix</keyword>
<dbReference type="PANTHER" id="PTHR43652">
    <property type="entry name" value="BASIC AMINO ACID ANTIPORTER YFCC-RELATED"/>
    <property type="match status" value="1"/>
</dbReference>
<evidence type="ECO:0000313" key="11">
    <source>
        <dbReference type="Proteomes" id="UP000277424"/>
    </source>
</evidence>
<feature type="compositionally biased region" description="Basic and acidic residues" evidence="7">
    <location>
        <begin position="310"/>
        <end position="319"/>
    </location>
</feature>
<comment type="subcellular location">
    <subcellularLocation>
        <location evidence="1">Membrane</location>
        <topology evidence="1">Multi-pass membrane protein</topology>
    </subcellularLocation>
</comment>
<feature type="transmembrane region" description="Helical" evidence="8">
    <location>
        <begin position="461"/>
        <end position="479"/>
    </location>
</feature>
<dbReference type="OrthoDB" id="9809303at2"/>
<dbReference type="Gene3D" id="3.30.70.1450">
    <property type="entry name" value="Regulator of K+ conductance, C-terminal domain"/>
    <property type="match status" value="2"/>
</dbReference>
<dbReference type="EMBL" id="RBIG01000003">
    <property type="protein sequence ID" value="RKQ68742.1"/>
    <property type="molecule type" value="Genomic_DNA"/>
</dbReference>
<dbReference type="InterPro" id="IPR006037">
    <property type="entry name" value="RCK_C"/>
</dbReference>
<dbReference type="Pfam" id="PF02080">
    <property type="entry name" value="TrkA_C"/>
    <property type="match status" value="2"/>
</dbReference>
<proteinExistence type="predicted"/>
<keyword evidence="6 8" id="KW-0472">Membrane</keyword>
<dbReference type="InterPro" id="IPR051679">
    <property type="entry name" value="DASS-Related_Transporters"/>
</dbReference>
<evidence type="ECO:0000256" key="4">
    <source>
        <dbReference type="ARBA" id="ARBA00022737"/>
    </source>
</evidence>
<comment type="caution">
    <text evidence="10">The sequence shown here is derived from an EMBL/GenBank/DDBJ whole genome shotgun (WGS) entry which is preliminary data.</text>
</comment>
<dbReference type="RefSeq" id="WP_121221499.1">
    <property type="nucleotide sequence ID" value="NZ_RBIG01000003.1"/>
</dbReference>
<protein>
    <submittedName>
        <fullName evidence="10">TrkA family protein</fullName>
    </submittedName>
</protein>
<dbReference type="Pfam" id="PF03600">
    <property type="entry name" value="CitMHS"/>
    <property type="match status" value="1"/>
</dbReference>
<dbReference type="GO" id="GO:0008324">
    <property type="term" value="F:monoatomic cation transmembrane transporter activity"/>
    <property type="evidence" value="ECO:0007669"/>
    <property type="project" value="InterPro"/>
</dbReference>
<feature type="domain" description="RCK C-terminal" evidence="9">
    <location>
        <begin position="208"/>
        <end position="293"/>
    </location>
</feature>
<feature type="transmembrane region" description="Helical" evidence="8">
    <location>
        <begin position="91"/>
        <end position="118"/>
    </location>
</feature>
<accession>A0A420WCW3</accession>
<evidence type="ECO:0000256" key="8">
    <source>
        <dbReference type="SAM" id="Phobius"/>
    </source>
</evidence>
<name>A0A420WCW3_9PROT</name>
<evidence type="ECO:0000256" key="1">
    <source>
        <dbReference type="ARBA" id="ARBA00004141"/>
    </source>
</evidence>